<dbReference type="PROSITE" id="PS50004">
    <property type="entry name" value="C2"/>
    <property type="match status" value="1"/>
</dbReference>
<gene>
    <name evidence="3" type="ORF">I9W82_005523</name>
</gene>
<feature type="compositionally biased region" description="Polar residues" evidence="1">
    <location>
        <begin position="287"/>
        <end position="300"/>
    </location>
</feature>
<dbReference type="PANTHER" id="PTHR47052">
    <property type="entry name" value="CONSERVED SERINE PROLINE-RICH PROTEIN (AFU_ORTHOLOGUE AFUA_2G01790)"/>
    <property type="match status" value="1"/>
</dbReference>
<feature type="region of interest" description="Disordered" evidence="1">
    <location>
        <begin position="351"/>
        <end position="391"/>
    </location>
</feature>
<reference evidence="3 4" key="1">
    <citation type="submission" date="2020-12" db="EMBL/GenBank/DDBJ databases">
        <title>Effect of drift, selection, and recombination on the evolution of hybrid genomes in Candida yeast pathogens.</title>
        <authorList>
            <person name="Mixao V."/>
            <person name="Ksiezopolska E."/>
            <person name="Saus E."/>
            <person name="Boekhout T."/>
            <person name="Gacser A."/>
            <person name="Gabaldon T."/>
        </authorList>
    </citation>
    <scope>NUCLEOTIDE SEQUENCE [LARGE SCALE GENOMIC DNA]</scope>
    <source>
        <strain evidence="3 4">BP57</strain>
    </source>
</reference>
<organism evidence="3 4">
    <name type="scientific">Candida metapsilosis</name>
    <dbReference type="NCBI Taxonomy" id="273372"/>
    <lineage>
        <taxon>Eukaryota</taxon>
        <taxon>Fungi</taxon>
        <taxon>Dikarya</taxon>
        <taxon>Ascomycota</taxon>
        <taxon>Saccharomycotina</taxon>
        <taxon>Pichiomycetes</taxon>
        <taxon>Debaryomycetaceae</taxon>
        <taxon>Candida/Lodderomyces clade</taxon>
        <taxon>Candida</taxon>
    </lineage>
</organism>
<proteinExistence type="predicted"/>
<name>A0A8H7ZD64_9ASCO</name>
<dbReference type="InterPro" id="IPR052981">
    <property type="entry name" value="Ingression_C2_domain"/>
</dbReference>
<dbReference type="Gene3D" id="2.60.40.150">
    <property type="entry name" value="C2 domain"/>
    <property type="match status" value="1"/>
</dbReference>
<feature type="region of interest" description="Disordered" evidence="1">
    <location>
        <begin position="287"/>
        <end position="306"/>
    </location>
</feature>
<dbReference type="CDD" id="cd08681">
    <property type="entry name" value="C2_fungal_Inn1p-like"/>
    <property type="match status" value="1"/>
</dbReference>
<dbReference type="SUPFAM" id="SSF49562">
    <property type="entry name" value="C2 domain (Calcium/lipid-binding domain, CaLB)"/>
    <property type="match status" value="1"/>
</dbReference>
<keyword evidence="4" id="KW-1185">Reference proteome</keyword>
<evidence type="ECO:0000259" key="2">
    <source>
        <dbReference type="PROSITE" id="PS50004"/>
    </source>
</evidence>
<dbReference type="AlphaFoldDB" id="A0A8H7ZD64"/>
<dbReference type="Proteomes" id="UP000669133">
    <property type="component" value="Unassembled WGS sequence"/>
</dbReference>
<evidence type="ECO:0000313" key="3">
    <source>
        <dbReference type="EMBL" id="KAG5416793.1"/>
    </source>
</evidence>
<dbReference type="InterPro" id="IPR037791">
    <property type="entry name" value="C2_fungal_Inn1"/>
</dbReference>
<dbReference type="SMART" id="SM00239">
    <property type="entry name" value="C2"/>
    <property type="match status" value="1"/>
</dbReference>
<comment type="caution">
    <text evidence="3">The sequence shown here is derived from an EMBL/GenBank/DDBJ whole genome shotgun (WGS) entry which is preliminary data.</text>
</comment>
<dbReference type="InterPro" id="IPR000008">
    <property type="entry name" value="C2_dom"/>
</dbReference>
<protein>
    <recommendedName>
        <fullName evidence="2">C2 domain-containing protein</fullName>
    </recommendedName>
</protein>
<dbReference type="PANTHER" id="PTHR47052:SF3">
    <property type="entry name" value="INGRESSION PROTEIN 1"/>
    <property type="match status" value="1"/>
</dbReference>
<dbReference type="OrthoDB" id="270970at2759"/>
<evidence type="ECO:0000256" key="1">
    <source>
        <dbReference type="SAM" id="MobiDB-lite"/>
    </source>
</evidence>
<dbReference type="Pfam" id="PF00168">
    <property type="entry name" value="C2"/>
    <property type="match status" value="1"/>
</dbReference>
<feature type="domain" description="C2" evidence="2">
    <location>
        <begin position="22"/>
        <end position="140"/>
    </location>
</feature>
<evidence type="ECO:0000313" key="4">
    <source>
        <dbReference type="Proteomes" id="UP000669133"/>
    </source>
</evidence>
<dbReference type="EMBL" id="JAEOAQ010000008">
    <property type="protein sequence ID" value="KAG5416793.1"/>
    <property type="molecule type" value="Genomic_DNA"/>
</dbReference>
<feature type="compositionally biased region" description="Pro residues" evidence="1">
    <location>
        <begin position="356"/>
        <end position="365"/>
    </location>
</feature>
<sequence length="549" mass="61240">MTSTIISNMPSVYDHFDDEAVDVPNTTTDSMSLTQSADGTLVIMVVRAKHLPNRRKLDKQSPYVVIRLGTNAKKTKSDFRAGQTPEWTHEIRFDISREKKPLLKVDLLDETKGDPTPIGSCEIDASHVFSDLGNKRDGKYILDKWYDLTFQGKRAGMVYLEMTFYPSAPILPPKIPTHAEEHHLVDNGRSYGSGILPIHSPPSPPHHYESNPAHDVFVSSDSSKHSKRSSIFSKTGQYFLNPGEGSASSYENPDEVIMSAPKVGSKSPNKYISKLNKLKGKFQSKQSLWGNTDNENSVSTFFSSPSRRDISPISAYGSGDVDEIGEDLSRSHISQNQKLDDFDLDFEIKSPQAAAPIPPPPPPPHQSHSKPLPTPPGRKPPSPISDVNFKDSTSIPFSADSIGLDENSEHLPTKVFLLDEPVKSLTCNAKHNISKDIPHKDEIDPRFYAPTPSEHFNRRMRLSNDAVTKDDLKVDLRTSRTGYVGNGKFSPSVFQKASTTKFFNVYDDSDDEDEAKPAVPPKIPSGLNEMEYYILEKEKYLRDLQARRA</sequence>
<dbReference type="InterPro" id="IPR035892">
    <property type="entry name" value="C2_domain_sf"/>
</dbReference>
<dbReference type="GeneID" id="93654152"/>
<feature type="compositionally biased region" description="Pro residues" evidence="1">
    <location>
        <begin position="372"/>
        <end position="383"/>
    </location>
</feature>
<dbReference type="RefSeq" id="XP_067545909.1">
    <property type="nucleotide sequence ID" value="XM_067694709.1"/>
</dbReference>
<accession>A0A8H7ZD64</accession>